<name>A0A545T992_9GAMM</name>
<keyword evidence="5 7" id="KW-1133">Transmembrane helix</keyword>
<keyword evidence="4 7" id="KW-0812">Transmembrane</keyword>
<dbReference type="AlphaFoldDB" id="A0A545T992"/>
<feature type="transmembrane region" description="Helical" evidence="7">
    <location>
        <begin position="303"/>
        <end position="322"/>
    </location>
</feature>
<dbReference type="PANTHER" id="PTHR30250">
    <property type="entry name" value="PST FAMILY PREDICTED COLANIC ACID TRANSPORTER"/>
    <property type="match status" value="1"/>
</dbReference>
<dbReference type="Proteomes" id="UP000317839">
    <property type="component" value="Unassembled WGS sequence"/>
</dbReference>
<dbReference type="EMBL" id="VIKR01000003">
    <property type="protein sequence ID" value="TQV73786.1"/>
    <property type="molecule type" value="Genomic_DNA"/>
</dbReference>
<evidence type="ECO:0000256" key="5">
    <source>
        <dbReference type="ARBA" id="ARBA00022989"/>
    </source>
</evidence>
<evidence type="ECO:0000313" key="8">
    <source>
        <dbReference type="EMBL" id="TQV73786.1"/>
    </source>
</evidence>
<dbReference type="InterPro" id="IPR050833">
    <property type="entry name" value="Poly_Biosynth_Transport"/>
</dbReference>
<keyword evidence="9" id="KW-1185">Reference proteome</keyword>
<evidence type="ECO:0000256" key="7">
    <source>
        <dbReference type="SAM" id="Phobius"/>
    </source>
</evidence>
<feature type="transmembrane region" description="Helical" evidence="7">
    <location>
        <begin position="376"/>
        <end position="409"/>
    </location>
</feature>
<evidence type="ECO:0000256" key="6">
    <source>
        <dbReference type="ARBA" id="ARBA00023136"/>
    </source>
</evidence>
<comment type="caution">
    <text evidence="8">The sequence shown here is derived from an EMBL/GenBank/DDBJ whole genome shotgun (WGS) entry which is preliminary data.</text>
</comment>
<reference evidence="8 9" key="1">
    <citation type="submission" date="2019-06" db="EMBL/GenBank/DDBJ databases">
        <title>Draft genome of Aliikangiella marina GYP-15.</title>
        <authorList>
            <person name="Wang G."/>
        </authorList>
    </citation>
    <scope>NUCLEOTIDE SEQUENCE [LARGE SCALE GENOMIC DNA]</scope>
    <source>
        <strain evidence="8 9">GYP-15</strain>
    </source>
</reference>
<evidence type="ECO:0000256" key="3">
    <source>
        <dbReference type="ARBA" id="ARBA00022475"/>
    </source>
</evidence>
<organism evidence="8 9">
    <name type="scientific">Aliikangiella marina</name>
    <dbReference type="NCBI Taxonomy" id="1712262"/>
    <lineage>
        <taxon>Bacteria</taxon>
        <taxon>Pseudomonadati</taxon>
        <taxon>Pseudomonadota</taxon>
        <taxon>Gammaproteobacteria</taxon>
        <taxon>Oceanospirillales</taxon>
        <taxon>Pleioneaceae</taxon>
        <taxon>Aliikangiella</taxon>
    </lineage>
</organism>
<dbReference type="GO" id="GO:0005886">
    <property type="term" value="C:plasma membrane"/>
    <property type="evidence" value="ECO:0007669"/>
    <property type="project" value="UniProtKB-SubCell"/>
</dbReference>
<dbReference type="Pfam" id="PF13440">
    <property type="entry name" value="Polysacc_synt_3"/>
    <property type="match status" value="1"/>
</dbReference>
<dbReference type="PANTHER" id="PTHR30250:SF10">
    <property type="entry name" value="LIPOPOLYSACCHARIDE BIOSYNTHESIS PROTEIN WZXC"/>
    <property type="match status" value="1"/>
</dbReference>
<comment type="subcellular location">
    <subcellularLocation>
        <location evidence="1">Cell membrane</location>
        <topology evidence="1">Multi-pass membrane protein</topology>
    </subcellularLocation>
</comment>
<keyword evidence="6 7" id="KW-0472">Membrane</keyword>
<keyword evidence="3" id="KW-1003">Cell membrane</keyword>
<feature type="transmembrane region" description="Helical" evidence="7">
    <location>
        <begin position="123"/>
        <end position="147"/>
    </location>
</feature>
<dbReference type="RefSeq" id="WP_142942494.1">
    <property type="nucleotide sequence ID" value="NZ_VIKR01000003.1"/>
</dbReference>
<comment type="similarity">
    <text evidence="2">Belongs to the polysaccharide synthase family.</text>
</comment>
<evidence type="ECO:0000256" key="4">
    <source>
        <dbReference type="ARBA" id="ARBA00022692"/>
    </source>
</evidence>
<accession>A0A545T992</accession>
<feature type="transmembrane region" description="Helical" evidence="7">
    <location>
        <begin position="95"/>
        <end position="117"/>
    </location>
</feature>
<evidence type="ECO:0000256" key="2">
    <source>
        <dbReference type="ARBA" id="ARBA00007430"/>
    </source>
</evidence>
<dbReference type="OrthoDB" id="9770347at2"/>
<gene>
    <name evidence="8" type="ORF">FLL45_13025</name>
</gene>
<sequence>MKVNQLRNKIGNLIQNRFVRNASWIGASELVNRVTRLITAIILARYLSPLEFGIAAVALTTNDLIKVLAQNGIGAKIIQAKDSELESVCRTAYRLNWYFCGGLFILQCLVAFCIAYYYQSTDIALMIATLALVYLMMPFALVEAFLIQRQNRLNVTAVIGVSQTATDNVLTVLLALSGLGVWAVILPKVVVGPIWVFGTLSQQTWRADKSISPAKASTILNYGKAILGSEVNKALRLNVDTMLVAFFLGLEASGIYFFAKNAGLGISLSLINAFNTSLFAHLCDLRNSDDEVKAAFSSALKTILFILAPLIFLQGSLAYWYVPWVFGEQWTSAIPVLMLMCFSAIPRPFAEATSELLKAKGLVNVDLKWNTLFTGAFLMAICIGQLAGIVGVAFAVFAVHLLCPCYCVWSMKRFFNHHPKSAMQLASY</sequence>
<feature type="transmembrane region" description="Helical" evidence="7">
    <location>
        <begin position="241"/>
        <end position="259"/>
    </location>
</feature>
<evidence type="ECO:0000313" key="9">
    <source>
        <dbReference type="Proteomes" id="UP000317839"/>
    </source>
</evidence>
<proteinExistence type="inferred from homology"/>
<protein>
    <submittedName>
        <fullName evidence="8">Oligosaccharide flippase family protein</fullName>
    </submittedName>
</protein>
<evidence type="ECO:0000256" key="1">
    <source>
        <dbReference type="ARBA" id="ARBA00004651"/>
    </source>
</evidence>